<keyword evidence="5" id="KW-1185">Reference proteome</keyword>
<gene>
    <name evidence="4" type="ORF">PQ456_17725</name>
</gene>
<dbReference type="PANTHER" id="PTHR33744:SF1">
    <property type="entry name" value="DNA-BINDING TRANSCRIPTIONAL ACTIVATOR ADER"/>
    <property type="match status" value="1"/>
</dbReference>
<dbReference type="PANTHER" id="PTHR33744">
    <property type="entry name" value="CARBOHYDRATE DIACID REGULATOR"/>
    <property type="match status" value="1"/>
</dbReference>
<dbReference type="Proteomes" id="UP001220509">
    <property type="component" value="Chromosome"/>
</dbReference>
<evidence type="ECO:0000259" key="3">
    <source>
        <dbReference type="Pfam" id="PF17853"/>
    </source>
</evidence>
<dbReference type="KEGG" id="pka:PQ456_17725"/>
<evidence type="ECO:0000256" key="1">
    <source>
        <dbReference type="ARBA" id="ARBA00006754"/>
    </source>
</evidence>
<dbReference type="InterPro" id="IPR041522">
    <property type="entry name" value="CdaR_GGDEF"/>
</dbReference>
<dbReference type="AlphaFoldDB" id="A0AAX3LYF0"/>
<dbReference type="Gene3D" id="3.30.450.40">
    <property type="match status" value="1"/>
</dbReference>
<dbReference type="RefSeq" id="WP_273613467.1">
    <property type="nucleotide sequence ID" value="NZ_CP117416.1"/>
</dbReference>
<accession>A0AAX3LYF0</accession>
<dbReference type="InterPro" id="IPR029016">
    <property type="entry name" value="GAF-like_dom_sf"/>
</dbReference>
<feature type="domain" description="PucR C-terminal helix-turn-helix" evidence="2">
    <location>
        <begin position="339"/>
        <end position="396"/>
    </location>
</feature>
<organism evidence="4 5">
    <name type="scientific">Paenibacillus kyungheensis</name>
    <dbReference type="NCBI Taxonomy" id="1452732"/>
    <lineage>
        <taxon>Bacteria</taxon>
        <taxon>Bacillati</taxon>
        <taxon>Bacillota</taxon>
        <taxon>Bacilli</taxon>
        <taxon>Bacillales</taxon>
        <taxon>Paenibacillaceae</taxon>
        <taxon>Paenibacillus</taxon>
    </lineage>
</organism>
<proteinExistence type="inferred from homology"/>
<sequence>MIPKINEMDIDNLQTLVEKISEVMETPVTIEDAEHRLLAYSSHDPNSDPARIATIVGRKVPEDVVRALYESGAMQQLLDTWEPVHVEGMSQVGLNNRMAIAIRHYDEVLGYIWLLENKGSFTSEQIQQLKYSATLAASKMIQMQKRKQSIDFFNRLLKGRFTSEQDALAQAREVGIQMPAYSYILMIEQDSNHDNNDWLDKAMQAATEYAVRIVLHLREPHRLILLCSTAKTASSVAPVEHTIVPLVNRLSTLLPSSPIEYGAGSVVSSVLAISRSYTEAQYLLMLHHRLPETTSILYYPQAGFYRYLYAMKQEAVQFPAYTSPLDKLAAYDQEHHSHLLHTLAVFLDHNSDAKLAAGQLHVHTNTLNYRLKRIAEVGQIDLNDMAQKVTLYLEIKLLLLEESE</sequence>
<name>A0AAX3LYF0_9BACL</name>
<evidence type="ECO:0000259" key="2">
    <source>
        <dbReference type="Pfam" id="PF13556"/>
    </source>
</evidence>
<evidence type="ECO:0000313" key="5">
    <source>
        <dbReference type="Proteomes" id="UP001220509"/>
    </source>
</evidence>
<protein>
    <submittedName>
        <fullName evidence="4">Helix-turn-helix domain-containing protein</fullName>
    </submittedName>
</protein>
<feature type="domain" description="CdaR GGDEF-like" evidence="3">
    <location>
        <begin position="159"/>
        <end position="283"/>
    </location>
</feature>
<evidence type="ECO:0000313" key="4">
    <source>
        <dbReference type="EMBL" id="WCT55007.1"/>
    </source>
</evidence>
<dbReference type="EMBL" id="CP117416">
    <property type="protein sequence ID" value="WCT55007.1"/>
    <property type="molecule type" value="Genomic_DNA"/>
</dbReference>
<dbReference type="InterPro" id="IPR025736">
    <property type="entry name" value="PucR_C-HTH_dom"/>
</dbReference>
<comment type="similarity">
    <text evidence="1">Belongs to the CdaR family.</text>
</comment>
<dbReference type="InterPro" id="IPR051448">
    <property type="entry name" value="CdaR-like_regulators"/>
</dbReference>
<reference evidence="4 5" key="1">
    <citation type="submission" date="2023-02" db="EMBL/GenBank/DDBJ databases">
        <title>Genome sequence of Paenibacillus kyungheensis KACC 18744.</title>
        <authorList>
            <person name="Kim S."/>
            <person name="Heo J."/>
            <person name="Kwon S.-W."/>
        </authorList>
    </citation>
    <scope>NUCLEOTIDE SEQUENCE [LARGE SCALE GENOMIC DNA]</scope>
    <source>
        <strain evidence="4 5">KACC 18744</strain>
    </source>
</reference>
<dbReference type="Pfam" id="PF17853">
    <property type="entry name" value="GGDEF_2"/>
    <property type="match status" value="1"/>
</dbReference>
<dbReference type="Pfam" id="PF13556">
    <property type="entry name" value="HTH_30"/>
    <property type="match status" value="1"/>
</dbReference>
<dbReference type="Gene3D" id="1.10.10.2840">
    <property type="entry name" value="PucR C-terminal helix-turn-helix domain"/>
    <property type="match status" value="1"/>
</dbReference>
<dbReference type="InterPro" id="IPR042070">
    <property type="entry name" value="PucR_C-HTH_sf"/>
</dbReference>